<dbReference type="Gene3D" id="1.20.140.10">
    <property type="entry name" value="Butyryl-CoA Dehydrogenase, subunit A, domain 3"/>
    <property type="match status" value="1"/>
</dbReference>
<accession>A0A5B8UC41</accession>
<dbReference type="OrthoDB" id="3176804at2"/>
<dbReference type="RefSeq" id="WP_146922620.1">
    <property type="nucleotide sequence ID" value="NZ_CP042430.1"/>
</dbReference>
<dbReference type="KEGG" id="bsol:FSW04_23310"/>
<dbReference type="Pfam" id="PF02770">
    <property type="entry name" value="Acyl-CoA_dh_M"/>
    <property type="match status" value="1"/>
</dbReference>
<dbReference type="Gene3D" id="2.40.110.10">
    <property type="entry name" value="Butyryl-CoA Dehydrogenase, subunit A, domain 2"/>
    <property type="match status" value="1"/>
</dbReference>
<sequence length="396" mass="43603">MASTADQVLKPDFGASRKHFIFTDEHEQLRESIRSFAIKELAPHADEWEETTFPDSVFPRMGGLGFLGLDKPEAYGGQGGDYFTALVLAEEIVHARSGGLAMGLAVHTDMAMPPILAFGTEEQKQEWVVPAIRGEKILCLGITEPDAGSDVAGIKTRAARDGDDYVINGSKTYITNGHRADVIVLVTKTDPDAGYDGFTLFLVPMDAPGVIREKRLEKLGMHASDTALLAFQDVRVPATAVLGQVGKGFYHIMWELQGERLIGAAGCVAGAQHCFDQTLQYAKERTAFGRQIGKFQVMRHKFAEMATKIETARQLVYTTAWRHHNGDYPVREISMAKLHAARVAVEVADECIQIHGGAGYMKEYGVERVWRDMRLNRIGAGTDEIMLDVIGRSYGL</sequence>
<organism evidence="10 11">
    <name type="scientific">Baekduia soli</name>
    <dbReference type="NCBI Taxonomy" id="496014"/>
    <lineage>
        <taxon>Bacteria</taxon>
        <taxon>Bacillati</taxon>
        <taxon>Actinomycetota</taxon>
        <taxon>Thermoleophilia</taxon>
        <taxon>Solirubrobacterales</taxon>
        <taxon>Baekduiaceae</taxon>
        <taxon>Baekduia</taxon>
    </lineage>
</organism>
<evidence type="ECO:0000256" key="1">
    <source>
        <dbReference type="ARBA" id="ARBA00001974"/>
    </source>
</evidence>
<evidence type="ECO:0000313" key="10">
    <source>
        <dbReference type="EMBL" id="QEC50221.1"/>
    </source>
</evidence>
<feature type="domain" description="Acyl-CoA dehydrogenase/oxidase N-terminal" evidence="9">
    <location>
        <begin position="23"/>
        <end position="135"/>
    </location>
</feature>
<dbReference type="InterPro" id="IPR006089">
    <property type="entry name" value="Acyl-CoA_DH_CS"/>
</dbReference>
<evidence type="ECO:0000259" key="9">
    <source>
        <dbReference type="Pfam" id="PF02771"/>
    </source>
</evidence>
<dbReference type="PROSITE" id="PS00073">
    <property type="entry name" value="ACYL_COA_DH_2"/>
    <property type="match status" value="1"/>
</dbReference>
<comment type="similarity">
    <text evidence="2 6">Belongs to the acyl-CoA dehydrogenase family.</text>
</comment>
<name>A0A5B8UC41_9ACTN</name>
<gene>
    <name evidence="10" type="ORF">FSW04_23310</name>
</gene>
<dbReference type="InterPro" id="IPR009100">
    <property type="entry name" value="AcylCoA_DH/oxidase_NM_dom_sf"/>
</dbReference>
<evidence type="ECO:0000256" key="5">
    <source>
        <dbReference type="ARBA" id="ARBA00023002"/>
    </source>
</evidence>
<dbReference type="FunFam" id="1.10.540.10:FF:000002">
    <property type="entry name" value="Acyl-CoA dehydrogenase FadE19"/>
    <property type="match status" value="1"/>
</dbReference>
<dbReference type="InterPro" id="IPR036250">
    <property type="entry name" value="AcylCo_DH-like_C"/>
</dbReference>
<evidence type="ECO:0000313" key="11">
    <source>
        <dbReference type="Proteomes" id="UP000321805"/>
    </source>
</evidence>
<keyword evidence="5 6" id="KW-0560">Oxidoreductase</keyword>
<dbReference type="InterPro" id="IPR006091">
    <property type="entry name" value="Acyl-CoA_Oxase/DH_mid-dom"/>
</dbReference>
<dbReference type="EMBL" id="CP042430">
    <property type="protein sequence ID" value="QEC50221.1"/>
    <property type="molecule type" value="Genomic_DNA"/>
</dbReference>
<dbReference type="SUPFAM" id="SSF47203">
    <property type="entry name" value="Acyl-CoA dehydrogenase C-terminal domain-like"/>
    <property type="match status" value="1"/>
</dbReference>
<keyword evidence="11" id="KW-1185">Reference proteome</keyword>
<evidence type="ECO:0000256" key="6">
    <source>
        <dbReference type="RuleBase" id="RU362125"/>
    </source>
</evidence>
<evidence type="ECO:0000259" key="7">
    <source>
        <dbReference type="Pfam" id="PF00441"/>
    </source>
</evidence>
<evidence type="ECO:0000259" key="8">
    <source>
        <dbReference type="Pfam" id="PF02770"/>
    </source>
</evidence>
<dbReference type="AlphaFoldDB" id="A0A5B8UC41"/>
<keyword evidence="4 6" id="KW-0274">FAD</keyword>
<protein>
    <submittedName>
        <fullName evidence="10">Acyl-CoA dehydrogenase</fullName>
    </submittedName>
</protein>
<dbReference type="PIRSF" id="PIRSF016578">
    <property type="entry name" value="HsaA"/>
    <property type="match status" value="1"/>
</dbReference>
<dbReference type="Gene3D" id="1.10.540.10">
    <property type="entry name" value="Acyl-CoA dehydrogenase/oxidase, N-terminal domain"/>
    <property type="match status" value="1"/>
</dbReference>
<dbReference type="PANTHER" id="PTHR43884">
    <property type="entry name" value="ACYL-COA DEHYDROGENASE"/>
    <property type="match status" value="1"/>
</dbReference>
<dbReference type="GO" id="GO:0003995">
    <property type="term" value="F:acyl-CoA dehydrogenase activity"/>
    <property type="evidence" value="ECO:0007669"/>
    <property type="project" value="InterPro"/>
</dbReference>
<feature type="domain" description="Acyl-CoA dehydrogenase/oxidase C-terminal" evidence="7">
    <location>
        <begin position="246"/>
        <end position="393"/>
    </location>
</feature>
<comment type="cofactor">
    <cofactor evidence="1 6">
        <name>FAD</name>
        <dbReference type="ChEBI" id="CHEBI:57692"/>
    </cofactor>
</comment>
<dbReference type="FunFam" id="1.20.140.10:FF:000001">
    <property type="entry name" value="Acyl-CoA dehydrogenase"/>
    <property type="match status" value="1"/>
</dbReference>
<dbReference type="InterPro" id="IPR046373">
    <property type="entry name" value="Acyl-CoA_Oxase/DH_mid-dom_sf"/>
</dbReference>
<dbReference type="SUPFAM" id="SSF56645">
    <property type="entry name" value="Acyl-CoA dehydrogenase NM domain-like"/>
    <property type="match status" value="1"/>
</dbReference>
<dbReference type="GO" id="GO:0050660">
    <property type="term" value="F:flavin adenine dinucleotide binding"/>
    <property type="evidence" value="ECO:0007669"/>
    <property type="project" value="InterPro"/>
</dbReference>
<keyword evidence="3 6" id="KW-0285">Flavoprotein</keyword>
<dbReference type="FunFam" id="2.40.110.10:FF:000002">
    <property type="entry name" value="Acyl-CoA dehydrogenase fadE12"/>
    <property type="match status" value="1"/>
</dbReference>
<evidence type="ECO:0000256" key="4">
    <source>
        <dbReference type="ARBA" id="ARBA00022827"/>
    </source>
</evidence>
<dbReference type="InterPro" id="IPR009075">
    <property type="entry name" value="AcylCo_DH/oxidase_C"/>
</dbReference>
<proteinExistence type="inferred from homology"/>
<evidence type="ECO:0000256" key="3">
    <source>
        <dbReference type="ARBA" id="ARBA00022630"/>
    </source>
</evidence>
<feature type="domain" description="Acyl-CoA oxidase/dehydrogenase middle" evidence="8">
    <location>
        <begin position="139"/>
        <end position="234"/>
    </location>
</feature>
<dbReference type="PROSITE" id="PS00072">
    <property type="entry name" value="ACYL_COA_DH_1"/>
    <property type="match status" value="1"/>
</dbReference>
<reference evidence="10 11" key="1">
    <citation type="journal article" date="2018" name="J. Microbiol.">
        <title>Baekduia soli gen. nov., sp. nov., a novel bacterium isolated from the soil of Baekdu Mountain and proposal of a novel family name, Baekduiaceae fam. nov.</title>
        <authorList>
            <person name="An D.S."/>
            <person name="Siddiqi M.Z."/>
            <person name="Kim K.H."/>
            <person name="Yu H.S."/>
            <person name="Im W.T."/>
        </authorList>
    </citation>
    <scope>NUCLEOTIDE SEQUENCE [LARGE SCALE GENOMIC DNA]</scope>
    <source>
        <strain evidence="10 11">BR7-21</strain>
    </source>
</reference>
<dbReference type="Proteomes" id="UP000321805">
    <property type="component" value="Chromosome"/>
</dbReference>
<dbReference type="Pfam" id="PF02771">
    <property type="entry name" value="Acyl-CoA_dh_N"/>
    <property type="match status" value="1"/>
</dbReference>
<evidence type="ECO:0000256" key="2">
    <source>
        <dbReference type="ARBA" id="ARBA00009347"/>
    </source>
</evidence>
<dbReference type="Pfam" id="PF00441">
    <property type="entry name" value="Acyl-CoA_dh_1"/>
    <property type="match status" value="1"/>
</dbReference>
<dbReference type="PANTHER" id="PTHR43884:SF12">
    <property type="entry name" value="ISOVALERYL-COA DEHYDROGENASE, MITOCHONDRIAL-RELATED"/>
    <property type="match status" value="1"/>
</dbReference>
<dbReference type="InterPro" id="IPR037069">
    <property type="entry name" value="AcylCoA_DH/ox_N_sf"/>
</dbReference>
<dbReference type="InterPro" id="IPR013786">
    <property type="entry name" value="AcylCoA_DH/ox_N"/>
</dbReference>